<proteinExistence type="predicted"/>
<evidence type="ECO:0000313" key="2">
    <source>
        <dbReference type="Proteomes" id="UP000045782"/>
    </source>
</evidence>
<organism evidence="1 2">
    <name type="scientific">Mycobacteroides abscessus</name>
    <dbReference type="NCBI Taxonomy" id="36809"/>
    <lineage>
        <taxon>Bacteria</taxon>
        <taxon>Bacillati</taxon>
        <taxon>Actinomycetota</taxon>
        <taxon>Actinomycetes</taxon>
        <taxon>Mycobacteriales</taxon>
        <taxon>Mycobacteriaceae</taxon>
        <taxon>Mycobacteroides</taxon>
    </lineage>
</organism>
<accession>A0A0U0ZRD2</accession>
<name>A0A0U0ZRD2_9MYCO</name>
<evidence type="ECO:0000313" key="1">
    <source>
        <dbReference type="EMBL" id="CPV66347.1"/>
    </source>
</evidence>
<protein>
    <submittedName>
        <fullName evidence="1">Uncharacterized protein</fullName>
    </submittedName>
</protein>
<sequence length="75" mass="7444">MAIEVPKAGPTADLVDVINTLRAGLMAGADAAVAQAEAAVSAAQANLAAIKSLRDAARSYDQALSVSTQPSLPAP</sequence>
<dbReference type="EMBL" id="CSWP01000009">
    <property type="protein sequence ID" value="CPV66347.1"/>
    <property type="molecule type" value="Genomic_DNA"/>
</dbReference>
<reference evidence="1 2" key="1">
    <citation type="submission" date="2015-03" db="EMBL/GenBank/DDBJ databases">
        <authorList>
            <person name="Murphy D."/>
        </authorList>
    </citation>
    <scope>NUCLEOTIDE SEQUENCE [LARGE SCALE GENOMIC DNA]</scope>
    <source>
        <strain evidence="1 2">PAP088</strain>
    </source>
</reference>
<dbReference type="Proteomes" id="UP000045782">
    <property type="component" value="Unassembled WGS sequence"/>
</dbReference>
<dbReference type="AlphaFoldDB" id="A0A0U0ZRD2"/>
<dbReference type="RefSeq" id="WP_131724578.1">
    <property type="nucleotide sequence ID" value="NZ_CSWP01000009.1"/>
</dbReference>
<gene>
    <name evidence="1" type="ORF">ERS075579_03984</name>
</gene>